<keyword evidence="9" id="KW-1185">Reference proteome</keyword>
<keyword evidence="4" id="KW-0813">Transport</keyword>
<evidence type="ECO:0000313" key="8">
    <source>
        <dbReference type="EnsemblMetazoa" id="GBRI009269-PA"/>
    </source>
</evidence>
<dbReference type="FunFam" id="1.10.10.570:FF:000003">
    <property type="entry name" value="Vacuolar protein-sorting-associated protein 25"/>
    <property type="match status" value="1"/>
</dbReference>
<evidence type="ECO:0000256" key="1">
    <source>
        <dbReference type="ARBA" id="ARBA00004496"/>
    </source>
</evidence>
<dbReference type="InterPro" id="IPR008570">
    <property type="entry name" value="ESCRT-II_cplx_Vps25-sub"/>
</dbReference>
<dbReference type="AlphaFoldDB" id="A0A1A9W7T0"/>
<dbReference type="PANTHER" id="PTHR13149">
    <property type="entry name" value="VACUOLAR PROTEIN SORTING-ASSOCIATED PROTEIN VPS25"/>
    <property type="match status" value="1"/>
</dbReference>
<evidence type="ECO:0000256" key="6">
    <source>
        <dbReference type="ARBA" id="ARBA00022927"/>
    </source>
</evidence>
<organism evidence="8 9">
    <name type="scientific">Glossina brevipalpis</name>
    <dbReference type="NCBI Taxonomy" id="37001"/>
    <lineage>
        <taxon>Eukaryota</taxon>
        <taxon>Metazoa</taxon>
        <taxon>Ecdysozoa</taxon>
        <taxon>Arthropoda</taxon>
        <taxon>Hexapoda</taxon>
        <taxon>Insecta</taxon>
        <taxon>Pterygota</taxon>
        <taxon>Neoptera</taxon>
        <taxon>Endopterygota</taxon>
        <taxon>Diptera</taxon>
        <taxon>Brachycera</taxon>
        <taxon>Muscomorpha</taxon>
        <taxon>Hippoboscoidea</taxon>
        <taxon>Glossinidae</taxon>
        <taxon>Glossina</taxon>
    </lineage>
</organism>
<reference evidence="9" key="1">
    <citation type="submission" date="2014-03" db="EMBL/GenBank/DDBJ databases">
        <authorList>
            <person name="Aksoy S."/>
            <person name="Warren W."/>
            <person name="Wilson R.K."/>
        </authorList>
    </citation>
    <scope>NUCLEOTIDE SEQUENCE [LARGE SCALE GENOMIC DNA]</scope>
    <source>
        <strain evidence="9">IAEA</strain>
    </source>
</reference>
<keyword evidence="5" id="KW-0963">Cytoplasm</keyword>
<keyword evidence="6" id="KW-0653">Protein transport</keyword>
<dbReference type="GO" id="GO:0043328">
    <property type="term" value="P:protein transport to vacuole involved in ubiquitin-dependent protein catabolic process via the multivesicular body sorting pathway"/>
    <property type="evidence" value="ECO:0007669"/>
    <property type="project" value="TreeGrafter"/>
</dbReference>
<dbReference type="GO" id="GO:0042803">
    <property type="term" value="F:protein homodimerization activity"/>
    <property type="evidence" value="ECO:0007669"/>
    <property type="project" value="TreeGrafter"/>
</dbReference>
<dbReference type="PANTHER" id="PTHR13149:SF0">
    <property type="entry name" value="VACUOLAR PROTEIN-SORTING-ASSOCIATED PROTEIN 25"/>
    <property type="match status" value="1"/>
</dbReference>
<evidence type="ECO:0000313" key="9">
    <source>
        <dbReference type="Proteomes" id="UP000091820"/>
    </source>
</evidence>
<dbReference type="GO" id="GO:0005198">
    <property type="term" value="F:structural molecule activity"/>
    <property type="evidence" value="ECO:0007669"/>
    <property type="project" value="TreeGrafter"/>
</dbReference>
<dbReference type="Proteomes" id="UP000091820">
    <property type="component" value="Unassembled WGS sequence"/>
</dbReference>
<evidence type="ECO:0000256" key="4">
    <source>
        <dbReference type="ARBA" id="ARBA00022448"/>
    </source>
</evidence>
<evidence type="ECO:0000256" key="7">
    <source>
        <dbReference type="ARBA" id="ARBA00030094"/>
    </source>
</evidence>
<dbReference type="InterPro" id="IPR036390">
    <property type="entry name" value="WH_DNA-bd_sf"/>
</dbReference>
<evidence type="ECO:0000256" key="3">
    <source>
        <dbReference type="ARBA" id="ARBA00017934"/>
    </source>
</evidence>
<accession>A0A1A9W7T0</accession>
<dbReference type="GO" id="GO:0000814">
    <property type="term" value="C:ESCRT II complex"/>
    <property type="evidence" value="ECO:0007669"/>
    <property type="project" value="InterPro"/>
</dbReference>
<dbReference type="Pfam" id="PF05871">
    <property type="entry name" value="ESCRT-II"/>
    <property type="match status" value="1"/>
</dbReference>
<name>A0A1A9W7T0_9MUSC</name>
<protein>
    <recommendedName>
        <fullName evidence="3">Vacuolar protein-sorting-associated protein 25</fullName>
    </recommendedName>
    <alternativeName>
        <fullName evidence="7">ESCRT-II complex subunit VPS25</fullName>
    </alternativeName>
</protein>
<evidence type="ECO:0000256" key="2">
    <source>
        <dbReference type="ARBA" id="ARBA00009674"/>
    </source>
</evidence>
<comment type="similarity">
    <text evidence="2">Belongs to the VPS25 family.</text>
</comment>
<dbReference type="Gene3D" id="1.10.10.10">
    <property type="entry name" value="Winged helix-like DNA-binding domain superfamily/Winged helix DNA-binding domain"/>
    <property type="match status" value="1"/>
</dbReference>
<sequence>MTDFQWPWEYGFPPFFTLQTHKETRHQQLNVWCDLFLKYLKHLNKFTINVNESTFPLYYNECANRRLSSDMILKILEKLQSTGHAQPLDKKGYEWLIYWYTLEEYGNMIYEWIQETGQTNTVCTLYEISSGELTNDKEFHGIDEVILVKVLRLLEDKGKCELIELDGSYGVKFF</sequence>
<evidence type="ECO:0000256" key="5">
    <source>
        <dbReference type="ARBA" id="ARBA00022490"/>
    </source>
</evidence>
<dbReference type="EnsemblMetazoa" id="GBRI009269-RA">
    <property type="protein sequence ID" value="GBRI009269-PA"/>
    <property type="gene ID" value="GBRI009269"/>
</dbReference>
<dbReference type="FunFam" id="1.10.10.10:FF:000141">
    <property type="entry name" value="vacuolar protein-sorting-associated protein 25"/>
    <property type="match status" value="1"/>
</dbReference>
<dbReference type="InterPro" id="IPR014041">
    <property type="entry name" value="ESCRT-II_cplx_Vps25-sub_N"/>
</dbReference>
<dbReference type="STRING" id="37001.A0A1A9W7T0"/>
<dbReference type="InterPro" id="IPR036388">
    <property type="entry name" value="WH-like_DNA-bd_sf"/>
</dbReference>
<dbReference type="SUPFAM" id="SSF46785">
    <property type="entry name" value="Winged helix' DNA-binding domain"/>
    <property type="match status" value="2"/>
</dbReference>
<reference evidence="8" key="2">
    <citation type="submission" date="2020-05" db="UniProtKB">
        <authorList>
            <consortium name="EnsemblMetazoa"/>
        </authorList>
    </citation>
    <scope>IDENTIFICATION</scope>
    <source>
        <strain evidence="8">IAEA</strain>
    </source>
</reference>
<dbReference type="VEuPathDB" id="VectorBase:GBRI009269"/>
<dbReference type="GO" id="GO:0016236">
    <property type="term" value="P:macroautophagy"/>
    <property type="evidence" value="ECO:0007669"/>
    <property type="project" value="UniProtKB-ARBA"/>
</dbReference>
<dbReference type="Gene3D" id="1.10.10.570">
    <property type="entry name" value="Winged helix' DNA-binding domain. Chain C. Domain 1"/>
    <property type="match status" value="1"/>
</dbReference>
<proteinExistence type="inferred from homology"/>
<comment type="subcellular location">
    <subcellularLocation>
        <location evidence="1">Cytoplasm</location>
    </subcellularLocation>
</comment>